<dbReference type="SUPFAM" id="SSF53597">
    <property type="entry name" value="Dihydrofolate reductase-like"/>
    <property type="match status" value="1"/>
</dbReference>
<reference evidence="11" key="1">
    <citation type="journal article" date="2019" name="Int. J. Syst. Evol. Microbiol.">
        <title>The Global Catalogue of Microorganisms (GCM) 10K type strain sequencing project: providing services to taxonomists for standard genome sequencing and annotation.</title>
        <authorList>
            <consortium name="The Broad Institute Genomics Platform"/>
            <consortium name="The Broad Institute Genome Sequencing Center for Infectious Disease"/>
            <person name="Wu L."/>
            <person name="Ma J."/>
        </authorList>
    </citation>
    <scope>NUCLEOTIDE SEQUENCE [LARGE SCALE GENOMIC DNA]</scope>
    <source>
        <strain evidence="11">NBRC 106396</strain>
    </source>
</reference>
<dbReference type="InterPro" id="IPR017925">
    <property type="entry name" value="DHFR_CS"/>
</dbReference>
<evidence type="ECO:0000256" key="3">
    <source>
        <dbReference type="ARBA" id="ARBA00012856"/>
    </source>
</evidence>
<dbReference type="CDD" id="cd00209">
    <property type="entry name" value="DHFR"/>
    <property type="match status" value="1"/>
</dbReference>
<comment type="function">
    <text evidence="7">Key enzyme in folate metabolism. Catalyzes an essential reaction for de novo glycine and purine synthesis, and for DNA precursor synthesis.</text>
</comment>
<accession>A0ABW2NJP5</accession>
<feature type="domain" description="DHFR" evidence="9">
    <location>
        <begin position="1"/>
        <end position="157"/>
    </location>
</feature>
<dbReference type="GO" id="GO:0004146">
    <property type="term" value="F:dihydrofolate reductase activity"/>
    <property type="evidence" value="ECO:0007669"/>
    <property type="project" value="UniProtKB-EC"/>
</dbReference>
<protein>
    <recommendedName>
        <fullName evidence="3 7">Dihydrofolate reductase</fullName>
        <ecNumber evidence="3 7">1.5.1.3</ecNumber>
    </recommendedName>
</protein>
<dbReference type="PROSITE" id="PS00075">
    <property type="entry name" value="DHFR_1"/>
    <property type="match status" value="1"/>
</dbReference>
<dbReference type="RefSeq" id="WP_379746914.1">
    <property type="nucleotide sequence ID" value="NZ_JBHTCP010000009.1"/>
</dbReference>
<comment type="similarity">
    <text evidence="2 7 8">Belongs to the dihydrofolate reductase family.</text>
</comment>
<dbReference type="EC" id="1.5.1.3" evidence="3 7"/>
<evidence type="ECO:0000313" key="10">
    <source>
        <dbReference type="EMBL" id="MFC7370885.1"/>
    </source>
</evidence>
<proteinExistence type="inferred from homology"/>
<keyword evidence="5 7" id="KW-0521">NADP</keyword>
<dbReference type="PANTHER" id="PTHR48069:SF3">
    <property type="entry name" value="DIHYDROFOLATE REDUCTASE"/>
    <property type="match status" value="1"/>
</dbReference>
<dbReference type="PRINTS" id="PR00070">
    <property type="entry name" value="DHFR"/>
</dbReference>
<comment type="caution">
    <text evidence="10">The sequence shown here is derived from an EMBL/GenBank/DDBJ whole genome shotgun (WGS) entry which is preliminary data.</text>
</comment>
<comment type="pathway">
    <text evidence="1 7">Cofactor biosynthesis; tetrahydrofolate biosynthesis; 5,6,7,8-tetrahydrofolate from 7,8-dihydrofolate: step 1/1.</text>
</comment>
<evidence type="ECO:0000256" key="1">
    <source>
        <dbReference type="ARBA" id="ARBA00004903"/>
    </source>
</evidence>
<keyword evidence="4 7" id="KW-0554">One-carbon metabolism</keyword>
<gene>
    <name evidence="10" type="ORF">ACFQPF_04290</name>
</gene>
<sequence>MISFVVAMDKNRLIGRNNELPWHMPNDLQYFKKVTLGKPIVMGRKTHESIGRPLPGRENIVMTRDERYETEGCTVVSSVDDVISRDDAEICVIGGSDIFSLFMPHVTKMYVTEIHHEFEGDTYFPFFSKEDWTEVSREKGETDEKTVYPHDFVVYEKI</sequence>
<evidence type="ECO:0000256" key="2">
    <source>
        <dbReference type="ARBA" id="ARBA00009539"/>
    </source>
</evidence>
<dbReference type="EMBL" id="JBHTCP010000009">
    <property type="protein sequence ID" value="MFC7370885.1"/>
    <property type="molecule type" value="Genomic_DNA"/>
</dbReference>
<evidence type="ECO:0000256" key="5">
    <source>
        <dbReference type="ARBA" id="ARBA00022857"/>
    </source>
</evidence>
<dbReference type="InterPro" id="IPR012259">
    <property type="entry name" value="DHFR"/>
</dbReference>
<dbReference type="InterPro" id="IPR024072">
    <property type="entry name" value="DHFR-like_dom_sf"/>
</dbReference>
<evidence type="ECO:0000256" key="6">
    <source>
        <dbReference type="ARBA" id="ARBA00023002"/>
    </source>
</evidence>
<dbReference type="Pfam" id="PF00186">
    <property type="entry name" value="DHFR_1"/>
    <property type="match status" value="1"/>
</dbReference>
<comment type="catalytic activity">
    <reaction evidence="7">
        <text>(6S)-5,6,7,8-tetrahydrofolate + NADP(+) = 7,8-dihydrofolate + NADPH + H(+)</text>
        <dbReference type="Rhea" id="RHEA:15009"/>
        <dbReference type="ChEBI" id="CHEBI:15378"/>
        <dbReference type="ChEBI" id="CHEBI:57451"/>
        <dbReference type="ChEBI" id="CHEBI:57453"/>
        <dbReference type="ChEBI" id="CHEBI:57783"/>
        <dbReference type="ChEBI" id="CHEBI:58349"/>
        <dbReference type="EC" id="1.5.1.3"/>
    </reaction>
</comment>
<dbReference type="PROSITE" id="PS51330">
    <property type="entry name" value="DHFR_2"/>
    <property type="match status" value="1"/>
</dbReference>
<name>A0ABW2NJP5_9BACL</name>
<dbReference type="PANTHER" id="PTHR48069">
    <property type="entry name" value="DIHYDROFOLATE REDUCTASE"/>
    <property type="match status" value="1"/>
</dbReference>
<evidence type="ECO:0000259" key="9">
    <source>
        <dbReference type="PROSITE" id="PS51330"/>
    </source>
</evidence>
<dbReference type="Gene3D" id="3.40.430.10">
    <property type="entry name" value="Dihydrofolate Reductase, subunit A"/>
    <property type="match status" value="1"/>
</dbReference>
<dbReference type="Proteomes" id="UP001596549">
    <property type="component" value="Unassembled WGS sequence"/>
</dbReference>
<keyword evidence="6 7" id="KW-0560">Oxidoreductase</keyword>
<evidence type="ECO:0000313" key="11">
    <source>
        <dbReference type="Proteomes" id="UP001596549"/>
    </source>
</evidence>
<organism evidence="10 11">
    <name type="scientific">Fictibacillus iocasae</name>
    <dbReference type="NCBI Taxonomy" id="2715437"/>
    <lineage>
        <taxon>Bacteria</taxon>
        <taxon>Bacillati</taxon>
        <taxon>Bacillota</taxon>
        <taxon>Bacilli</taxon>
        <taxon>Bacillales</taxon>
        <taxon>Fictibacillaceae</taxon>
        <taxon>Fictibacillus</taxon>
    </lineage>
</organism>
<evidence type="ECO:0000256" key="4">
    <source>
        <dbReference type="ARBA" id="ARBA00022563"/>
    </source>
</evidence>
<evidence type="ECO:0000256" key="7">
    <source>
        <dbReference type="PIRNR" id="PIRNR000194"/>
    </source>
</evidence>
<dbReference type="InterPro" id="IPR001796">
    <property type="entry name" value="DHFR_dom"/>
</dbReference>
<dbReference type="PIRSF" id="PIRSF000194">
    <property type="entry name" value="DHFR"/>
    <property type="match status" value="1"/>
</dbReference>
<evidence type="ECO:0000256" key="8">
    <source>
        <dbReference type="RuleBase" id="RU004474"/>
    </source>
</evidence>
<keyword evidence="11" id="KW-1185">Reference proteome</keyword>